<evidence type="ECO:0000256" key="12">
    <source>
        <dbReference type="PIRSR" id="PIRSR037177-2"/>
    </source>
</evidence>
<dbReference type="CDD" id="cd02440">
    <property type="entry name" value="AdoMet_MTases"/>
    <property type="match status" value="1"/>
</dbReference>
<dbReference type="GO" id="GO:0016020">
    <property type="term" value="C:membrane"/>
    <property type="evidence" value="ECO:0007669"/>
    <property type="project" value="TreeGrafter"/>
</dbReference>
<feature type="binding site" evidence="13">
    <location>
        <position position="188"/>
    </location>
    <ligand>
        <name>Mg(2+)</name>
        <dbReference type="ChEBI" id="CHEBI:18420"/>
    </ligand>
</feature>
<evidence type="ECO:0000313" key="14">
    <source>
        <dbReference type="EMBL" id="KAG8597328.1"/>
    </source>
</evidence>
<organism evidence="14 15">
    <name type="scientific">Engystomops pustulosus</name>
    <name type="common">Tungara frog</name>
    <name type="synonym">Physalaemus pustulosus</name>
    <dbReference type="NCBI Taxonomy" id="76066"/>
    <lineage>
        <taxon>Eukaryota</taxon>
        <taxon>Metazoa</taxon>
        <taxon>Chordata</taxon>
        <taxon>Craniata</taxon>
        <taxon>Vertebrata</taxon>
        <taxon>Euteleostomi</taxon>
        <taxon>Amphibia</taxon>
        <taxon>Batrachia</taxon>
        <taxon>Anura</taxon>
        <taxon>Neobatrachia</taxon>
        <taxon>Hyloidea</taxon>
        <taxon>Leptodactylidae</taxon>
        <taxon>Leiuperinae</taxon>
        <taxon>Engystomops</taxon>
    </lineage>
</organism>
<dbReference type="InterPro" id="IPR017128">
    <property type="entry name" value="Catechol_O-MeTrfase_euk"/>
</dbReference>
<evidence type="ECO:0000256" key="6">
    <source>
        <dbReference type="ARBA" id="ARBA00022842"/>
    </source>
</evidence>
<dbReference type="FunFam" id="3.40.50.150:FF:000054">
    <property type="entry name" value="Catechol O-methyltransferase"/>
    <property type="match status" value="1"/>
</dbReference>
<feature type="binding site" evidence="11">
    <location>
        <position position="188"/>
    </location>
    <ligand>
        <name>S-adenosyl-L-methionine</name>
        <dbReference type="ChEBI" id="CHEBI:59789"/>
    </ligand>
</feature>
<dbReference type="Pfam" id="PF01596">
    <property type="entry name" value="Methyltransf_3"/>
    <property type="match status" value="1"/>
</dbReference>
<feature type="binding site" evidence="11">
    <location>
        <position position="119"/>
    </location>
    <ligand>
        <name>S-adenosyl-L-methionine</name>
        <dbReference type="ChEBI" id="CHEBI:59789"/>
    </ligand>
</feature>
<dbReference type="EMBL" id="WNYA01000001">
    <property type="protein sequence ID" value="KAG8597328.1"/>
    <property type="molecule type" value="Genomic_DNA"/>
</dbReference>
<feature type="binding site" evidence="13">
    <location>
        <position position="217"/>
    </location>
    <ligand>
        <name>Mg(2+)</name>
        <dbReference type="ChEBI" id="CHEBI:18420"/>
    </ligand>
</feature>
<feature type="binding site" evidence="12">
    <location>
        <position position="217"/>
    </location>
    <ligand>
        <name>substrate</name>
    </ligand>
</feature>
<dbReference type="EC" id="2.1.1.6" evidence="1 10"/>
<keyword evidence="2 10" id="KW-0489">Methyltransferase</keyword>
<gene>
    <name evidence="14" type="ORF">GDO81_002250</name>
</gene>
<feature type="binding site" evidence="12">
    <location>
        <position position="246"/>
    </location>
    <ligand>
        <name>substrate</name>
    </ligand>
</feature>
<dbReference type="GO" id="GO:0030424">
    <property type="term" value="C:axon"/>
    <property type="evidence" value="ECO:0007669"/>
    <property type="project" value="TreeGrafter"/>
</dbReference>
<dbReference type="PANTHER" id="PTHR43836">
    <property type="entry name" value="CATECHOL O-METHYLTRANSFERASE 1-RELATED"/>
    <property type="match status" value="1"/>
</dbReference>
<dbReference type="GO" id="GO:0032502">
    <property type="term" value="P:developmental process"/>
    <property type="evidence" value="ECO:0007669"/>
    <property type="project" value="UniProtKB-UniRule"/>
</dbReference>
<accession>A0AAV7DIJ3</accession>
<dbReference type="GO" id="GO:0000287">
    <property type="term" value="F:magnesium ion binding"/>
    <property type="evidence" value="ECO:0007669"/>
    <property type="project" value="UniProtKB-UniRule"/>
</dbReference>
<dbReference type="AlphaFoldDB" id="A0AAV7DIJ3"/>
<feature type="binding site" evidence="13">
    <location>
        <position position="216"/>
    </location>
    <ligand>
        <name>Mg(2+)</name>
        <dbReference type="ChEBI" id="CHEBI:18420"/>
    </ligand>
</feature>
<sequence length="261" mass="29618">MIDLSTVLLVAASIFLLLTLYIVLHGPRRAFAKIVLHEVKAAIKVFFMNHTKEQRVLQYVLDNATRGDPQSVVDSIDNYCNKEEWAMNVGDQKGLILDNIVNESNPCVLLELGTYCGYSAVRIARLLKPGAHLYTVEFNPAFAAVAKQMIEFAGVQDKVQILEGNTQDIIPQLKKKYEVDTLDFVFIDHWKDKYLEDTKLLEKCNLLRKGTVVLADNVIVPGAPDFLEYVRTCGRYDCTNYPSFLEYMDEKDALEKAIFRG</sequence>
<feature type="binding site" evidence="11">
    <location>
        <position position="137"/>
    </location>
    <ligand>
        <name>S-adenosyl-L-methionine</name>
        <dbReference type="ChEBI" id="CHEBI:59789"/>
    </ligand>
</feature>
<evidence type="ECO:0000256" key="10">
    <source>
        <dbReference type="PIRNR" id="PIRNR037177"/>
    </source>
</evidence>
<dbReference type="InterPro" id="IPR029063">
    <property type="entry name" value="SAM-dependent_MTases_sf"/>
</dbReference>
<keyword evidence="3 10" id="KW-0808">Transferase</keyword>
<feature type="binding site" evidence="12">
    <location>
        <position position="191"/>
    </location>
    <ligand>
        <name>substrate</name>
    </ligand>
</feature>
<keyword evidence="15" id="KW-1185">Reference proteome</keyword>
<proteinExistence type="inferred from homology"/>
<evidence type="ECO:0000256" key="4">
    <source>
        <dbReference type="ARBA" id="ARBA00022691"/>
    </source>
</evidence>
<evidence type="ECO:0000313" key="15">
    <source>
        <dbReference type="Proteomes" id="UP000824782"/>
    </source>
</evidence>
<evidence type="ECO:0000256" key="3">
    <source>
        <dbReference type="ARBA" id="ARBA00022679"/>
    </source>
</evidence>
<keyword evidence="4 10" id="KW-0949">S-adenosyl-L-methionine</keyword>
<comment type="catalytic activity">
    <reaction evidence="10">
        <text>a catechol + S-adenosyl-L-methionine = a guaiacol + S-adenosyl-L-homocysteine + H(+)</text>
        <dbReference type="Rhea" id="RHEA:17877"/>
        <dbReference type="ChEBI" id="CHEBI:15378"/>
        <dbReference type="ChEBI" id="CHEBI:33566"/>
        <dbReference type="ChEBI" id="CHEBI:57856"/>
        <dbReference type="ChEBI" id="CHEBI:59789"/>
        <dbReference type="ChEBI" id="CHEBI:134251"/>
        <dbReference type="EC" id="2.1.1.6"/>
    </reaction>
</comment>
<name>A0AAV7DIJ3_ENGPU</name>
<reference evidence="14" key="1">
    <citation type="thesis" date="2020" institute="ProQuest LLC" country="789 East Eisenhower Parkway, Ann Arbor, MI, USA">
        <title>Comparative Genomics and Chromosome Evolution.</title>
        <authorList>
            <person name="Mudd A.B."/>
        </authorList>
    </citation>
    <scope>NUCLEOTIDE SEQUENCE</scope>
    <source>
        <strain evidence="14">237g6f4</strain>
        <tissue evidence="14">Blood</tissue>
    </source>
</reference>
<protein>
    <recommendedName>
        <fullName evidence="1 10">Catechol O-methyltransferase</fullName>
        <ecNumber evidence="1 10">2.1.1.6</ecNumber>
    </recommendedName>
</protein>
<dbReference type="PANTHER" id="PTHR43836:SF3">
    <property type="entry name" value="CATECHOL O-METHYLTRANSFERASE"/>
    <property type="match status" value="1"/>
</dbReference>
<dbReference type="GO" id="GO:0032259">
    <property type="term" value="P:methylation"/>
    <property type="evidence" value="ECO:0007669"/>
    <property type="project" value="UniProtKB-UniRule"/>
</dbReference>
<dbReference type="GO" id="GO:0042424">
    <property type="term" value="P:catecholamine catabolic process"/>
    <property type="evidence" value="ECO:0007669"/>
    <property type="project" value="UniProtKB-UniRule"/>
</dbReference>
<evidence type="ECO:0000256" key="13">
    <source>
        <dbReference type="PIRSR" id="PIRSR037177-3"/>
    </source>
</evidence>
<dbReference type="Proteomes" id="UP000824782">
    <property type="component" value="Unassembled WGS sequence"/>
</dbReference>
<evidence type="ECO:0000256" key="8">
    <source>
        <dbReference type="ARBA" id="ARBA00022939"/>
    </source>
</evidence>
<dbReference type="PROSITE" id="PS51682">
    <property type="entry name" value="SAM_OMT_I"/>
    <property type="match status" value="1"/>
</dbReference>
<evidence type="ECO:0000256" key="2">
    <source>
        <dbReference type="ARBA" id="ARBA00022603"/>
    </source>
</evidence>
<comment type="function">
    <text evidence="10">Catalyzes the O-methylation, and thereby the inactivation, of catecholamine neurotransmitters and catechol hormones.</text>
</comment>
<evidence type="ECO:0000256" key="11">
    <source>
        <dbReference type="PIRSR" id="PIRSR037177-1"/>
    </source>
</evidence>
<feature type="binding site" evidence="11">
    <location>
        <position position="89"/>
    </location>
    <ligand>
        <name>S-adenosyl-L-methionine</name>
        <dbReference type="ChEBI" id="CHEBI:59789"/>
    </ligand>
</feature>
<evidence type="ECO:0000256" key="9">
    <source>
        <dbReference type="ARBA" id="ARBA00023453"/>
    </source>
</evidence>
<keyword evidence="6 10" id="KW-0460">Magnesium</keyword>
<comment type="similarity">
    <text evidence="9 10">Belongs to the class I-like SAM-binding methyltransferase superfamily. Cation-dependent O-methyltransferase family.</text>
</comment>
<evidence type="ECO:0000256" key="7">
    <source>
        <dbReference type="ARBA" id="ARBA00022867"/>
    </source>
</evidence>
<dbReference type="GO" id="GO:0042417">
    <property type="term" value="P:dopamine metabolic process"/>
    <property type="evidence" value="ECO:0007669"/>
    <property type="project" value="UniProtKB-UniRule"/>
</dbReference>
<keyword evidence="8 10" id="KW-0128">Catecholamine metabolism</keyword>
<dbReference type="Gene3D" id="3.40.50.150">
    <property type="entry name" value="Vaccinia Virus protein VP39"/>
    <property type="match status" value="1"/>
</dbReference>
<keyword evidence="5 10" id="KW-0479">Metal-binding</keyword>
<dbReference type="SUPFAM" id="SSF53335">
    <property type="entry name" value="S-adenosyl-L-methionine-dependent methyltransferases"/>
    <property type="match status" value="1"/>
</dbReference>
<comment type="caution">
    <text evidence="14">The sequence shown here is derived from an EMBL/GenBank/DDBJ whole genome shotgun (WGS) entry which is preliminary data.</text>
</comment>
<keyword evidence="7 10" id="KW-0531">Neurotransmitter degradation</keyword>
<dbReference type="GO" id="GO:0016206">
    <property type="term" value="F:catechol O-methyltransferase activity"/>
    <property type="evidence" value="ECO:0007669"/>
    <property type="project" value="UniProtKB-UniRule"/>
</dbReference>
<dbReference type="GO" id="GO:0030425">
    <property type="term" value="C:dendrite"/>
    <property type="evidence" value="ECO:0007669"/>
    <property type="project" value="TreeGrafter"/>
</dbReference>
<evidence type="ECO:0000256" key="5">
    <source>
        <dbReference type="ARBA" id="ARBA00022723"/>
    </source>
</evidence>
<evidence type="ECO:0000256" key="1">
    <source>
        <dbReference type="ARBA" id="ARBA00012880"/>
    </source>
</evidence>
<comment type="cofactor">
    <cofactor evidence="10 13">
        <name>Mg(2+)</name>
        <dbReference type="ChEBI" id="CHEBI:18420"/>
    </cofactor>
    <text evidence="10 13">Binds 1 Mg(2+) ion per subunit.</text>
</comment>
<feature type="binding site" evidence="11">
    <location>
        <begin position="164"/>
        <end position="167"/>
    </location>
    <ligand>
        <name>S-adenosyl-L-methionine</name>
        <dbReference type="ChEBI" id="CHEBI:59789"/>
    </ligand>
</feature>
<dbReference type="InterPro" id="IPR002935">
    <property type="entry name" value="SAM_O-MeTrfase"/>
</dbReference>
<dbReference type="PIRSF" id="PIRSF037177">
    <property type="entry name" value="Catechol_O-mtfrase_euk"/>
    <property type="match status" value="1"/>
</dbReference>